<evidence type="ECO:0000256" key="3">
    <source>
        <dbReference type="ARBA" id="ARBA00022490"/>
    </source>
</evidence>
<keyword evidence="5" id="KW-0808">Transferase</keyword>
<organism evidence="9 10">
    <name type="scientific">Sodalis glossinidius (strain morsitans)</name>
    <dbReference type="NCBI Taxonomy" id="343509"/>
    <lineage>
        <taxon>Bacteria</taxon>
        <taxon>Pseudomonadati</taxon>
        <taxon>Pseudomonadota</taxon>
        <taxon>Gammaproteobacteria</taxon>
        <taxon>Enterobacterales</taxon>
        <taxon>Bruguierivoracaceae</taxon>
        <taxon>Sodalis</taxon>
    </lineage>
</organism>
<dbReference type="InterPro" id="IPR004720">
    <property type="entry name" value="PTS_IIB_sorbose-sp"/>
</dbReference>
<evidence type="ECO:0000256" key="6">
    <source>
        <dbReference type="ARBA" id="ARBA00022683"/>
    </source>
</evidence>
<dbReference type="KEGG" id="sgl:SG2422"/>
<keyword evidence="2" id="KW-0813">Transport</keyword>
<dbReference type="GO" id="GO:0005737">
    <property type="term" value="C:cytoplasm"/>
    <property type="evidence" value="ECO:0007669"/>
    <property type="project" value="UniProtKB-SubCell"/>
</dbReference>
<evidence type="ECO:0000313" key="9">
    <source>
        <dbReference type="EMBL" id="BAE75697.1"/>
    </source>
</evidence>
<evidence type="ECO:0000259" key="8">
    <source>
        <dbReference type="PROSITE" id="PS51101"/>
    </source>
</evidence>
<dbReference type="EMBL" id="AP008232">
    <property type="protein sequence ID" value="BAE75697.1"/>
    <property type="molecule type" value="Genomic_DNA"/>
</dbReference>
<dbReference type="InterPro" id="IPR036667">
    <property type="entry name" value="PTS_IIB_sorbose-sp_sf"/>
</dbReference>
<accession>Q2NQ78</accession>
<dbReference type="PROSITE" id="PS51101">
    <property type="entry name" value="PTS_EIIB_TYPE_4"/>
    <property type="match status" value="1"/>
</dbReference>
<reference evidence="9 10" key="1">
    <citation type="journal article" date="2006" name="Genome Res.">
        <title>Massive genome erosion and functional adaptations provide insights into the symbiotic lifestyle of Sodalis glossinidius in the tsetse host.</title>
        <authorList>
            <person name="Toh H."/>
            <person name="Weiss B.L."/>
            <person name="Perkin S.A.H."/>
            <person name="Yamashita A."/>
            <person name="Oshima K."/>
            <person name="Hattori M."/>
            <person name="Aksoy S."/>
        </authorList>
    </citation>
    <scope>NUCLEOTIDE SEQUENCE [LARGE SCALE GENOMIC DNA]</scope>
    <source>
        <strain evidence="10">morsitans</strain>
    </source>
</reference>
<keyword evidence="6" id="KW-0598">Phosphotransferase system</keyword>
<dbReference type="Proteomes" id="UP000001932">
    <property type="component" value="Chromosome"/>
</dbReference>
<dbReference type="AlphaFoldDB" id="Q2NQ78"/>
<dbReference type="STRING" id="343509.SG2422"/>
<evidence type="ECO:0000256" key="2">
    <source>
        <dbReference type="ARBA" id="ARBA00022448"/>
    </source>
</evidence>
<dbReference type="HOGENOM" id="CLU_1748422_0_0_6"/>
<comment type="subcellular location">
    <subcellularLocation>
        <location evidence="1">Cytoplasm</location>
    </subcellularLocation>
</comment>
<evidence type="ECO:0000256" key="4">
    <source>
        <dbReference type="ARBA" id="ARBA00022597"/>
    </source>
</evidence>
<dbReference type="GO" id="GO:0009401">
    <property type="term" value="P:phosphoenolpyruvate-dependent sugar phosphotransferase system"/>
    <property type="evidence" value="ECO:0007669"/>
    <property type="project" value="UniProtKB-KW"/>
</dbReference>
<feature type="domain" description="PTS EIIB type-4" evidence="8">
    <location>
        <begin position="1"/>
        <end position="149"/>
    </location>
</feature>
<proteinExistence type="predicted"/>
<dbReference type="GO" id="GO:0016301">
    <property type="term" value="F:kinase activity"/>
    <property type="evidence" value="ECO:0007669"/>
    <property type="project" value="UniProtKB-KW"/>
</dbReference>
<sequence length="149" mass="16848">MITCWYMARGCDLGQFPEREFIAGGQRSGRRRSDTAKFNGYGVSPGVETRYFTLQKTIDVIHRAAPRQRIFIVCKTPQDVLTLVRGDVPIQAVNVGNMHFAEGKRQIHKTVSVDDDDIAAFRELARLGVRCEIRRVPDESGEPVDRLLD</sequence>
<dbReference type="eggNOG" id="COG3444">
    <property type="taxonomic scope" value="Bacteria"/>
</dbReference>
<dbReference type="SUPFAM" id="SSF52728">
    <property type="entry name" value="PTS IIb component"/>
    <property type="match status" value="1"/>
</dbReference>
<evidence type="ECO:0000256" key="5">
    <source>
        <dbReference type="ARBA" id="ARBA00022679"/>
    </source>
</evidence>
<gene>
    <name evidence="9" type="ordered locus">SG2422</name>
</gene>
<protein>
    <submittedName>
        <fullName evidence="9">PTS system mannose/fructose/sorbose-specific IIB component</fullName>
    </submittedName>
</protein>
<dbReference type="Gene3D" id="3.40.35.10">
    <property type="entry name" value="Phosphotransferase system, sorbose subfamily IIB component"/>
    <property type="match status" value="1"/>
</dbReference>
<evidence type="ECO:0000256" key="7">
    <source>
        <dbReference type="ARBA" id="ARBA00022777"/>
    </source>
</evidence>
<dbReference type="Pfam" id="PF03830">
    <property type="entry name" value="PTSIIB_sorb"/>
    <property type="match status" value="1"/>
</dbReference>
<dbReference type="GO" id="GO:0008982">
    <property type="term" value="F:protein-N(PI)-phosphohistidine-sugar phosphotransferase activity"/>
    <property type="evidence" value="ECO:0007669"/>
    <property type="project" value="InterPro"/>
</dbReference>
<keyword evidence="10" id="KW-1185">Reference proteome</keyword>
<keyword evidence="4" id="KW-0762">Sugar transport</keyword>
<keyword evidence="7" id="KW-0418">Kinase</keyword>
<evidence type="ECO:0000256" key="1">
    <source>
        <dbReference type="ARBA" id="ARBA00004496"/>
    </source>
</evidence>
<keyword evidence="3" id="KW-0963">Cytoplasm</keyword>
<name>Q2NQ78_SODGM</name>
<evidence type="ECO:0000313" key="10">
    <source>
        <dbReference type="Proteomes" id="UP000001932"/>
    </source>
</evidence>